<keyword evidence="2" id="KW-1185">Reference proteome</keyword>
<protein>
    <submittedName>
        <fullName evidence="1">Uncharacterized protein</fullName>
    </submittedName>
</protein>
<gene>
    <name evidence="1" type="ORF">SISNIDRAFT_463031</name>
</gene>
<dbReference type="AlphaFoldDB" id="A0A164YN01"/>
<sequence length="186" mass="20874">MLSYSRSAPAWELEEDGRMDSGRSVLFIWAFGNLFWSGRWMEFGASPFSAVFFFVTRGGSRPEENSREEKVIRSEDSPSEEWIGLLDPFANYGFVLNCRIKIPQQLGLILSLSDSPPESRADDPQVLILLPIPIPKLKTQNSNSKFERRLTPFPPPGIFPTGFSDGGGFNGVFNTRLICIADSRFS</sequence>
<evidence type="ECO:0000313" key="1">
    <source>
        <dbReference type="EMBL" id="KZS97074.1"/>
    </source>
</evidence>
<dbReference type="EMBL" id="KV419397">
    <property type="protein sequence ID" value="KZS97074.1"/>
    <property type="molecule type" value="Genomic_DNA"/>
</dbReference>
<name>A0A164YN01_9AGAM</name>
<evidence type="ECO:0000313" key="2">
    <source>
        <dbReference type="Proteomes" id="UP000076722"/>
    </source>
</evidence>
<organism evidence="1 2">
    <name type="scientific">Sistotremastrum niveocremeum HHB9708</name>
    <dbReference type="NCBI Taxonomy" id="1314777"/>
    <lineage>
        <taxon>Eukaryota</taxon>
        <taxon>Fungi</taxon>
        <taxon>Dikarya</taxon>
        <taxon>Basidiomycota</taxon>
        <taxon>Agaricomycotina</taxon>
        <taxon>Agaricomycetes</taxon>
        <taxon>Sistotremastrales</taxon>
        <taxon>Sistotremastraceae</taxon>
        <taxon>Sertulicium</taxon>
        <taxon>Sertulicium niveocremeum</taxon>
    </lineage>
</organism>
<proteinExistence type="predicted"/>
<accession>A0A164YN01</accession>
<reference evidence="1 2" key="1">
    <citation type="journal article" date="2016" name="Mol. Biol. Evol.">
        <title>Comparative Genomics of Early-Diverging Mushroom-Forming Fungi Provides Insights into the Origins of Lignocellulose Decay Capabilities.</title>
        <authorList>
            <person name="Nagy L.G."/>
            <person name="Riley R."/>
            <person name="Tritt A."/>
            <person name="Adam C."/>
            <person name="Daum C."/>
            <person name="Floudas D."/>
            <person name="Sun H."/>
            <person name="Yadav J.S."/>
            <person name="Pangilinan J."/>
            <person name="Larsson K.H."/>
            <person name="Matsuura K."/>
            <person name="Barry K."/>
            <person name="Labutti K."/>
            <person name="Kuo R."/>
            <person name="Ohm R.A."/>
            <person name="Bhattacharya S.S."/>
            <person name="Shirouzu T."/>
            <person name="Yoshinaga Y."/>
            <person name="Martin F.M."/>
            <person name="Grigoriev I.V."/>
            <person name="Hibbett D.S."/>
        </authorList>
    </citation>
    <scope>NUCLEOTIDE SEQUENCE [LARGE SCALE GENOMIC DNA]</scope>
    <source>
        <strain evidence="1 2">HHB9708</strain>
    </source>
</reference>
<dbReference type="Proteomes" id="UP000076722">
    <property type="component" value="Unassembled WGS sequence"/>
</dbReference>